<reference evidence="3" key="1">
    <citation type="journal article" date="2019" name="Int. J. Syst. Evol. Microbiol.">
        <title>The Global Catalogue of Microorganisms (GCM) 10K type strain sequencing project: providing services to taxonomists for standard genome sequencing and annotation.</title>
        <authorList>
            <consortium name="The Broad Institute Genomics Platform"/>
            <consortium name="The Broad Institute Genome Sequencing Center for Infectious Disease"/>
            <person name="Wu L."/>
            <person name="Ma J."/>
        </authorList>
    </citation>
    <scope>NUCLEOTIDE SEQUENCE [LARGE SCALE GENOMIC DNA]</scope>
    <source>
        <strain evidence="3">JCM 31037</strain>
    </source>
</reference>
<keyword evidence="1" id="KW-1133">Transmembrane helix</keyword>
<dbReference type="EMBL" id="JBHTMP010000044">
    <property type="protein sequence ID" value="MFD1324235.1"/>
    <property type="molecule type" value="Genomic_DNA"/>
</dbReference>
<dbReference type="Proteomes" id="UP001597260">
    <property type="component" value="Unassembled WGS sequence"/>
</dbReference>
<dbReference type="RefSeq" id="WP_377574531.1">
    <property type="nucleotide sequence ID" value="NZ_JBHTMP010000044.1"/>
</dbReference>
<protein>
    <recommendedName>
        <fullName evidence="4">Holin-X, holin superfamily III</fullName>
    </recommendedName>
</protein>
<comment type="caution">
    <text evidence="2">The sequence shown here is derived from an EMBL/GenBank/DDBJ whole genome shotgun (WGS) entry which is preliminary data.</text>
</comment>
<feature type="transmembrane region" description="Helical" evidence="1">
    <location>
        <begin position="54"/>
        <end position="75"/>
    </location>
</feature>
<keyword evidence="1" id="KW-0472">Membrane</keyword>
<dbReference type="PROSITE" id="PS51257">
    <property type="entry name" value="PROKAR_LIPOPROTEIN"/>
    <property type="match status" value="1"/>
</dbReference>
<evidence type="ECO:0000313" key="3">
    <source>
        <dbReference type="Proteomes" id="UP001597260"/>
    </source>
</evidence>
<accession>A0ABW3YJ93</accession>
<evidence type="ECO:0008006" key="4">
    <source>
        <dbReference type="Google" id="ProtNLM"/>
    </source>
</evidence>
<name>A0ABW3YJ93_9ACTN</name>
<evidence type="ECO:0000256" key="1">
    <source>
        <dbReference type="SAM" id="Phobius"/>
    </source>
</evidence>
<organism evidence="2 3">
    <name type="scientific">Micromonospora sonneratiae</name>
    <dbReference type="NCBI Taxonomy" id="1184706"/>
    <lineage>
        <taxon>Bacteria</taxon>
        <taxon>Bacillati</taxon>
        <taxon>Actinomycetota</taxon>
        <taxon>Actinomycetes</taxon>
        <taxon>Micromonosporales</taxon>
        <taxon>Micromonosporaceae</taxon>
        <taxon>Micromonospora</taxon>
    </lineage>
</organism>
<feature type="transmembrane region" description="Helical" evidence="1">
    <location>
        <begin position="12"/>
        <end position="42"/>
    </location>
</feature>
<gene>
    <name evidence="2" type="ORF">ACFQ4H_24425</name>
</gene>
<evidence type="ECO:0000313" key="2">
    <source>
        <dbReference type="EMBL" id="MFD1324235.1"/>
    </source>
</evidence>
<proteinExistence type="predicted"/>
<keyword evidence="1" id="KW-0812">Transmembrane</keyword>
<keyword evidence="3" id="KW-1185">Reference proteome</keyword>
<sequence>MPVEPRAAEQRVRIGAFVAVVVTVVCACVTLLVAAATVYTTVFFATDHELSGSAWLAVAFLVALTAISGLATSYLGRRGIRELRRNR</sequence>